<dbReference type="InterPro" id="IPR000849">
    <property type="entry name" value="Sugar_P_transporter"/>
</dbReference>
<keyword evidence="4 5" id="KW-0472">Membrane</keyword>
<keyword evidence="2 5" id="KW-0812">Transmembrane</keyword>
<evidence type="ECO:0000256" key="5">
    <source>
        <dbReference type="SAM" id="Phobius"/>
    </source>
</evidence>
<name>A0A0H3C8H3_CAUVN</name>
<feature type="transmembrane region" description="Helical" evidence="5">
    <location>
        <begin position="25"/>
        <end position="43"/>
    </location>
</feature>
<dbReference type="SMR" id="A0A0H3C8H3"/>
<evidence type="ECO:0000313" key="8">
    <source>
        <dbReference type="Proteomes" id="UP000001364"/>
    </source>
</evidence>
<dbReference type="Gene3D" id="1.20.1250.20">
    <property type="entry name" value="MFS general substrate transporter like domains"/>
    <property type="match status" value="2"/>
</dbReference>
<keyword evidence="3 5" id="KW-1133">Transmembrane helix</keyword>
<proteinExistence type="predicted"/>
<keyword evidence="8" id="KW-1185">Reference proteome</keyword>
<dbReference type="Proteomes" id="UP000001364">
    <property type="component" value="Chromosome"/>
</dbReference>
<feature type="transmembrane region" description="Helical" evidence="5">
    <location>
        <begin position="341"/>
        <end position="362"/>
    </location>
</feature>
<protein>
    <submittedName>
        <fullName evidence="7">Hexuronate transporter, major facilitator superfamily</fullName>
    </submittedName>
</protein>
<dbReference type="PANTHER" id="PTHR11662:SF285">
    <property type="entry name" value="HEXURONATE TRANSPORTER"/>
    <property type="match status" value="1"/>
</dbReference>
<dbReference type="HOGENOM" id="CLU_001265_5_1_5"/>
<dbReference type="PROSITE" id="PS50850">
    <property type="entry name" value="MFS"/>
    <property type="match status" value="1"/>
</dbReference>
<dbReference type="RefSeq" id="WP_010918872.1">
    <property type="nucleotide sequence ID" value="NC_011916.1"/>
</dbReference>
<reference evidence="7 8" key="1">
    <citation type="journal article" date="2010" name="J. Bacteriol.">
        <title>The genetic basis of laboratory adaptation in Caulobacter crescentus.</title>
        <authorList>
            <person name="Marks M.E."/>
            <person name="Castro-Rojas C.M."/>
            <person name="Teiling C."/>
            <person name="Du L."/>
            <person name="Kapatral V."/>
            <person name="Walunas T.L."/>
            <person name="Crosson S."/>
        </authorList>
    </citation>
    <scope>NUCLEOTIDE SEQUENCE [LARGE SCALE GENOMIC DNA]</scope>
    <source>
        <strain evidence="8">NA1000 / CB15N</strain>
    </source>
</reference>
<dbReference type="SUPFAM" id="SSF103473">
    <property type="entry name" value="MFS general substrate transporter"/>
    <property type="match status" value="1"/>
</dbReference>
<feature type="transmembrane region" description="Helical" evidence="5">
    <location>
        <begin position="182"/>
        <end position="201"/>
    </location>
</feature>
<dbReference type="RefSeq" id="YP_002516412.1">
    <property type="nucleotide sequence ID" value="NC_011916.1"/>
</dbReference>
<dbReference type="PhylomeDB" id="A0A0H3C8H3"/>
<dbReference type="KEGG" id="ccs:CCNA_01039"/>
<sequence>MAVAVPERAPEGSPGGAAMPKLKALRWWIIGLVTLGAVINYLTRSTMGVAAPTLLKELGISVTEYSWITSAFQLGIMLQPICGYVLDTLGLRTGFAVFAVAWSLIAMAHGLANSWQGFAVLRGFLGLAEGSAQPAGMKTVAIWFPAKERGFAGGVFNIGASIGSVLAPPLVVWAVLVWNWRAAFVLTGVMGLVWVVLWLAFYRSPEKHPSMTDEERAVIAAGQEAHLEAVAARPSILSILKQGQFWGIALPRFLADPTWGTLAFWVPLYLSQTRGFDLKQIALFAWMPFVAADLGCMAGPVIALFLQKRGVTLINARRIAFTLGAVLMTGMMFVGKVESAYAAIALLCLGGFAHQTLSVTVITMASDLFRRNEVATVAGLAGMMGNLGLLLFSLLIGGLVAKVGYDPFFIALGVLDILGAILLWTLVKDPAARAKAAA</sequence>
<dbReference type="CDD" id="cd17319">
    <property type="entry name" value="MFS_ExuT_GudP_like"/>
    <property type="match status" value="1"/>
</dbReference>
<dbReference type="PATRIC" id="fig|565050.3.peg.1022"/>
<dbReference type="OrthoDB" id="9794076at2"/>
<organism evidence="7 8">
    <name type="scientific">Caulobacter vibrioides (strain NA1000 / CB15N)</name>
    <name type="common">Caulobacter crescentus</name>
    <dbReference type="NCBI Taxonomy" id="565050"/>
    <lineage>
        <taxon>Bacteria</taxon>
        <taxon>Pseudomonadati</taxon>
        <taxon>Pseudomonadota</taxon>
        <taxon>Alphaproteobacteria</taxon>
        <taxon>Caulobacterales</taxon>
        <taxon>Caulobacteraceae</taxon>
        <taxon>Caulobacter</taxon>
    </lineage>
</organism>
<feature type="transmembrane region" description="Helical" evidence="5">
    <location>
        <begin position="408"/>
        <end position="427"/>
    </location>
</feature>
<dbReference type="GO" id="GO:0016020">
    <property type="term" value="C:membrane"/>
    <property type="evidence" value="ECO:0007669"/>
    <property type="project" value="UniProtKB-SubCell"/>
</dbReference>
<evidence type="ECO:0000256" key="3">
    <source>
        <dbReference type="ARBA" id="ARBA00022989"/>
    </source>
</evidence>
<dbReference type="InterPro" id="IPR011701">
    <property type="entry name" value="MFS"/>
</dbReference>
<evidence type="ECO:0000256" key="2">
    <source>
        <dbReference type="ARBA" id="ARBA00022692"/>
    </source>
</evidence>
<dbReference type="EMBL" id="CP001340">
    <property type="protein sequence ID" value="ACL94504.1"/>
    <property type="molecule type" value="Genomic_DNA"/>
</dbReference>
<feature type="domain" description="Major facilitator superfamily (MFS) profile" evidence="6">
    <location>
        <begin position="29"/>
        <end position="431"/>
    </location>
</feature>
<dbReference type="GO" id="GO:0015134">
    <property type="term" value="F:hexuronate transmembrane transporter activity"/>
    <property type="evidence" value="ECO:0007669"/>
    <property type="project" value="TreeGrafter"/>
</dbReference>
<feature type="transmembrane region" description="Helical" evidence="5">
    <location>
        <begin position="283"/>
        <end position="306"/>
    </location>
</feature>
<evidence type="ECO:0000256" key="1">
    <source>
        <dbReference type="ARBA" id="ARBA00004141"/>
    </source>
</evidence>
<evidence type="ECO:0000256" key="4">
    <source>
        <dbReference type="ARBA" id="ARBA00023136"/>
    </source>
</evidence>
<dbReference type="PIRSF" id="PIRSF002808">
    <property type="entry name" value="Hexose_phosphate_transp"/>
    <property type="match status" value="1"/>
</dbReference>
<feature type="transmembrane region" description="Helical" evidence="5">
    <location>
        <begin position="318"/>
        <end position="335"/>
    </location>
</feature>
<dbReference type="PANTHER" id="PTHR11662">
    <property type="entry name" value="SOLUTE CARRIER FAMILY 17"/>
    <property type="match status" value="1"/>
</dbReference>
<dbReference type="Pfam" id="PF07690">
    <property type="entry name" value="MFS_1"/>
    <property type="match status" value="1"/>
</dbReference>
<dbReference type="AlphaFoldDB" id="A0A0H3C8H3"/>
<evidence type="ECO:0000313" key="7">
    <source>
        <dbReference type="EMBL" id="ACL94504.1"/>
    </source>
</evidence>
<dbReference type="InterPro" id="IPR020846">
    <property type="entry name" value="MFS_dom"/>
</dbReference>
<feature type="transmembrane region" description="Helical" evidence="5">
    <location>
        <begin position="92"/>
        <end position="112"/>
    </location>
</feature>
<feature type="transmembrane region" description="Helical" evidence="5">
    <location>
        <begin position="374"/>
        <end position="396"/>
    </location>
</feature>
<comment type="subcellular location">
    <subcellularLocation>
        <location evidence="1">Membrane</location>
        <topology evidence="1">Multi-pass membrane protein</topology>
    </subcellularLocation>
</comment>
<evidence type="ECO:0000259" key="6">
    <source>
        <dbReference type="PROSITE" id="PS50850"/>
    </source>
</evidence>
<feature type="transmembrane region" description="Helical" evidence="5">
    <location>
        <begin position="155"/>
        <end position="176"/>
    </location>
</feature>
<dbReference type="GeneID" id="7329788"/>
<dbReference type="InterPro" id="IPR036259">
    <property type="entry name" value="MFS_trans_sf"/>
</dbReference>
<dbReference type="InterPro" id="IPR050382">
    <property type="entry name" value="MFS_Na/Anion_cotransporter"/>
</dbReference>
<accession>A0A0H3C8H3</accession>
<gene>
    <name evidence="7" type="ordered locus">CCNA_01039</name>
</gene>